<dbReference type="AlphaFoldDB" id="A0A1G8IQ14"/>
<gene>
    <name evidence="2" type="ORF">SAMN05192573_11772</name>
</gene>
<dbReference type="Pfam" id="PF13508">
    <property type="entry name" value="Acetyltransf_7"/>
    <property type="match status" value="1"/>
</dbReference>
<dbReference type="InterPro" id="IPR000182">
    <property type="entry name" value="GNAT_dom"/>
</dbReference>
<dbReference type="EMBL" id="FNCG01000017">
    <property type="protein sequence ID" value="SDI21049.1"/>
    <property type="molecule type" value="Genomic_DNA"/>
</dbReference>
<evidence type="ECO:0000259" key="1">
    <source>
        <dbReference type="PROSITE" id="PS51186"/>
    </source>
</evidence>
<dbReference type="InterPro" id="IPR052523">
    <property type="entry name" value="Trichothecene_AcTrans"/>
</dbReference>
<keyword evidence="2" id="KW-0808">Transferase</keyword>
<reference evidence="3" key="1">
    <citation type="submission" date="2016-10" db="EMBL/GenBank/DDBJ databases">
        <authorList>
            <person name="Varghese N."/>
            <person name="Submissions S."/>
        </authorList>
    </citation>
    <scope>NUCLEOTIDE SEQUENCE [LARGE SCALE GENOMIC DNA]</scope>
    <source>
        <strain evidence="3">Gh-67</strain>
    </source>
</reference>
<accession>A0A1G8IQ14</accession>
<proteinExistence type="predicted"/>
<organism evidence="2 3">
    <name type="scientific">Mucilaginibacter gossypii</name>
    <dbReference type="NCBI Taxonomy" id="551996"/>
    <lineage>
        <taxon>Bacteria</taxon>
        <taxon>Pseudomonadati</taxon>
        <taxon>Bacteroidota</taxon>
        <taxon>Sphingobacteriia</taxon>
        <taxon>Sphingobacteriales</taxon>
        <taxon>Sphingobacteriaceae</taxon>
        <taxon>Mucilaginibacter</taxon>
    </lineage>
</organism>
<dbReference type="PANTHER" id="PTHR42791:SF1">
    <property type="entry name" value="N-ACETYLTRANSFERASE DOMAIN-CONTAINING PROTEIN"/>
    <property type="match status" value="1"/>
</dbReference>
<dbReference type="SUPFAM" id="SSF55729">
    <property type="entry name" value="Acyl-CoA N-acyltransferases (Nat)"/>
    <property type="match status" value="1"/>
</dbReference>
<protein>
    <submittedName>
        <fullName evidence="2">Acetyltransferase (GNAT) family protein</fullName>
    </submittedName>
</protein>
<evidence type="ECO:0000313" key="2">
    <source>
        <dbReference type="EMBL" id="SDI21049.1"/>
    </source>
</evidence>
<dbReference type="Gene3D" id="3.40.630.30">
    <property type="match status" value="1"/>
</dbReference>
<dbReference type="PROSITE" id="PS51186">
    <property type="entry name" value="GNAT"/>
    <property type="match status" value="1"/>
</dbReference>
<keyword evidence="3" id="KW-1185">Reference proteome</keyword>
<sequence>MYTYKYKDLALALYEALISDPFYIELLREISGGEPEKREILMRYMDYSMTEGEKYGQLTLAGDPPYGAAIWSRPLEPAIDNEKSLTKKDFIKTYMGEPALKAYSTIVSFMSEQLDTLLQDAWYLSIAGIKPTRQGQGLGANLLMKVLNETDKNGISTYLETFTPRNIRFYKRMGYKITKEVSEPVTGRPYWIMVREPLRQVRHKSLIRGLYERP</sequence>
<dbReference type="PANTHER" id="PTHR42791">
    <property type="entry name" value="GNAT FAMILY ACETYLTRANSFERASE"/>
    <property type="match status" value="1"/>
</dbReference>
<dbReference type="InterPro" id="IPR016181">
    <property type="entry name" value="Acyl_CoA_acyltransferase"/>
</dbReference>
<name>A0A1G8IQ14_9SPHI</name>
<dbReference type="RefSeq" id="WP_091173870.1">
    <property type="nucleotide sequence ID" value="NZ_FNCG01000017.1"/>
</dbReference>
<feature type="domain" description="N-acetyltransferase" evidence="1">
    <location>
        <begin position="42"/>
        <end position="197"/>
    </location>
</feature>
<dbReference type="Proteomes" id="UP000199705">
    <property type="component" value="Unassembled WGS sequence"/>
</dbReference>
<dbReference type="GO" id="GO:0016747">
    <property type="term" value="F:acyltransferase activity, transferring groups other than amino-acyl groups"/>
    <property type="evidence" value="ECO:0007669"/>
    <property type="project" value="InterPro"/>
</dbReference>
<evidence type="ECO:0000313" key="3">
    <source>
        <dbReference type="Proteomes" id="UP000199705"/>
    </source>
</evidence>